<dbReference type="Proteomes" id="UP000766246">
    <property type="component" value="Unassembled WGS sequence"/>
</dbReference>
<dbReference type="EMBL" id="SVER01000002">
    <property type="protein sequence ID" value="MBE5918435.1"/>
    <property type="molecule type" value="Genomic_DNA"/>
</dbReference>
<dbReference type="InterPro" id="IPR036641">
    <property type="entry name" value="HPT_dom_sf"/>
</dbReference>
<dbReference type="GO" id="GO:0000160">
    <property type="term" value="P:phosphorelay signal transduction system"/>
    <property type="evidence" value="ECO:0007669"/>
    <property type="project" value="InterPro"/>
</dbReference>
<name>A0A927YKE1_9FIRM</name>
<protein>
    <recommendedName>
        <fullName evidence="3">Hpt domain-containing protein</fullName>
    </recommendedName>
</protein>
<dbReference type="AlphaFoldDB" id="A0A927YKE1"/>
<dbReference type="SUPFAM" id="SSF47226">
    <property type="entry name" value="Histidine-containing phosphotransfer domain, HPT domain"/>
    <property type="match status" value="1"/>
</dbReference>
<evidence type="ECO:0000313" key="1">
    <source>
        <dbReference type="EMBL" id="MBE5918435.1"/>
    </source>
</evidence>
<evidence type="ECO:0000313" key="2">
    <source>
        <dbReference type="Proteomes" id="UP000766246"/>
    </source>
</evidence>
<evidence type="ECO:0008006" key="3">
    <source>
        <dbReference type="Google" id="ProtNLM"/>
    </source>
</evidence>
<dbReference type="Gene3D" id="1.20.120.160">
    <property type="entry name" value="HPT domain"/>
    <property type="match status" value="1"/>
</dbReference>
<reference evidence="1" key="1">
    <citation type="submission" date="2019-04" db="EMBL/GenBank/DDBJ databases">
        <title>Evolution of Biomass-Degrading Anaerobic Consortia Revealed by Metagenomics.</title>
        <authorList>
            <person name="Peng X."/>
        </authorList>
    </citation>
    <scope>NUCLEOTIDE SEQUENCE</scope>
    <source>
        <strain evidence="1">SIG311</strain>
    </source>
</reference>
<sequence length="113" mass="12568">MLSVDLLRSFGAAVDEGLERCLDDEEFYLGLIPGALEESYYKSIEDLVKSGDFRQAFEVAHSLKGILANLALTPILNPVSEITEGLRANKDMDYSVLIAKMWEERNKLCALIG</sequence>
<accession>A0A927YKE1</accession>
<gene>
    <name evidence="1" type="ORF">E7272_01205</name>
</gene>
<organism evidence="1 2">
    <name type="scientific">Pseudobutyrivibrio ruminis</name>
    <dbReference type="NCBI Taxonomy" id="46206"/>
    <lineage>
        <taxon>Bacteria</taxon>
        <taxon>Bacillati</taxon>
        <taxon>Bacillota</taxon>
        <taxon>Clostridia</taxon>
        <taxon>Lachnospirales</taxon>
        <taxon>Lachnospiraceae</taxon>
        <taxon>Pseudobutyrivibrio</taxon>
    </lineage>
</organism>
<proteinExistence type="predicted"/>
<comment type="caution">
    <text evidence="1">The sequence shown here is derived from an EMBL/GenBank/DDBJ whole genome shotgun (WGS) entry which is preliminary data.</text>
</comment>